<accession>A0ABW9H8Q1</accession>
<proteinExistence type="predicted"/>
<dbReference type="EMBL" id="JBJVNW010000006">
    <property type="protein sequence ID" value="MFM9518184.1"/>
    <property type="molecule type" value="Genomic_DNA"/>
</dbReference>
<sequence length="173" mass="18819">MEKNPANAPETRKKDGYSAGAISLFVAAMTTVGVLLGAGVTAYATVVSTQKNREESCLKRVDDREMLTRKRAEVLLGSMGSFLGSLGSLSGIPKEPGRLVMQSAFELTAYAPLELNLVALKISTSVYLGLMARTQEEQEMAIQAASESFKGWNDNYIKLMASFDNERMKCAQH</sequence>
<gene>
    <name evidence="2" type="ORF">ACKKH4_13130</name>
</gene>
<feature type="transmembrane region" description="Helical" evidence="1">
    <location>
        <begin position="20"/>
        <end position="46"/>
    </location>
</feature>
<dbReference type="Proteomes" id="UP001631987">
    <property type="component" value="Unassembled WGS sequence"/>
</dbReference>
<dbReference type="RefSeq" id="WP_409078665.1">
    <property type="nucleotide sequence ID" value="NZ_CP178857.1"/>
</dbReference>
<evidence type="ECO:0000313" key="3">
    <source>
        <dbReference type="Proteomes" id="UP001631987"/>
    </source>
</evidence>
<protein>
    <submittedName>
        <fullName evidence="2">Uncharacterized protein</fullName>
    </submittedName>
</protein>
<keyword evidence="1" id="KW-0472">Membrane</keyword>
<reference evidence="2 3" key="1">
    <citation type="submission" date="2024-12" db="EMBL/GenBank/DDBJ databases">
        <title>Pseudomonas species isolated from Lotus nodules promote plant growth.</title>
        <authorList>
            <person name="Yu Y.-H."/>
            <person name="Kurtenbach J."/>
            <person name="Crosbie D."/>
            <person name="Brachmann A."/>
            <person name="Marin M."/>
        </authorList>
    </citation>
    <scope>NUCLEOTIDE SEQUENCE [LARGE SCALE GENOMIC DNA]</scope>
    <source>
        <strain evidence="2 3">PLb12A</strain>
    </source>
</reference>
<organism evidence="2 3">
    <name type="scientific">Pseudomonas monachiensis</name>
    <dbReference type="NCBI Taxonomy" id="3060212"/>
    <lineage>
        <taxon>Bacteria</taxon>
        <taxon>Pseudomonadati</taxon>
        <taxon>Pseudomonadota</taxon>
        <taxon>Gammaproteobacteria</taxon>
        <taxon>Pseudomonadales</taxon>
        <taxon>Pseudomonadaceae</taxon>
        <taxon>Pseudomonas</taxon>
    </lineage>
</organism>
<name>A0ABW9H8Q1_9PSED</name>
<comment type="caution">
    <text evidence="2">The sequence shown here is derived from an EMBL/GenBank/DDBJ whole genome shotgun (WGS) entry which is preliminary data.</text>
</comment>
<evidence type="ECO:0000256" key="1">
    <source>
        <dbReference type="SAM" id="Phobius"/>
    </source>
</evidence>
<evidence type="ECO:0000313" key="2">
    <source>
        <dbReference type="EMBL" id="MFM9518184.1"/>
    </source>
</evidence>
<keyword evidence="1" id="KW-0812">Transmembrane</keyword>
<keyword evidence="1" id="KW-1133">Transmembrane helix</keyword>
<keyword evidence="3" id="KW-1185">Reference proteome</keyword>